<keyword evidence="3" id="KW-1185">Reference proteome</keyword>
<comment type="caution">
    <text evidence="2">The sequence shown here is derived from an EMBL/GenBank/DDBJ whole genome shotgun (WGS) entry which is preliminary data.</text>
</comment>
<dbReference type="EMBL" id="APJW01000002">
    <property type="protein sequence ID" value="EQM62600.1"/>
    <property type="molecule type" value="Genomic_DNA"/>
</dbReference>
<evidence type="ECO:0008006" key="4">
    <source>
        <dbReference type="Google" id="ProtNLM"/>
    </source>
</evidence>
<proteinExistence type="predicted"/>
<dbReference type="RefSeq" id="WP_020370138.1">
    <property type="nucleotide sequence ID" value="NZ_APJW01000002.1"/>
</dbReference>
<feature type="transmembrane region" description="Helical" evidence="1">
    <location>
        <begin position="32"/>
        <end position="56"/>
    </location>
</feature>
<feature type="transmembrane region" description="Helical" evidence="1">
    <location>
        <begin position="62"/>
        <end position="85"/>
    </location>
</feature>
<feature type="transmembrane region" description="Helical" evidence="1">
    <location>
        <begin position="174"/>
        <end position="199"/>
    </location>
</feature>
<protein>
    <recommendedName>
        <fullName evidence="4">IncA family protein</fullName>
    </recommendedName>
</protein>
<keyword evidence="1" id="KW-0812">Transmembrane</keyword>
<reference evidence="2 3" key="1">
    <citation type="submission" date="2013-07" db="EMBL/GenBank/DDBJ databases">
        <title>Isolation of a new Chlamydia species from the feral Sacred Ibis (Threskiornis aethiopicus): Chlamydia ibidis.</title>
        <authorList>
            <person name="Vorimore F."/>
            <person name="Hsia R.-C."/>
            <person name="Huot-Creasy H."/>
            <person name="Bastian S."/>
            <person name="Deruyter L."/>
            <person name="Passet A."/>
            <person name="Sachse K."/>
            <person name="Bavoil P."/>
            <person name="Myers G."/>
            <person name="Laroucau K."/>
        </authorList>
    </citation>
    <scope>NUCLEOTIDE SEQUENCE [LARGE SCALE GENOMIC DNA]</scope>
    <source>
        <strain evidence="2 3">10-1398/6</strain>
    </source>
</reference>
<organism evidence="2 3">
    <name type="scientific">Chlamydia ibidis 10-1398/6</name>
    <dbReference type="NCBI Taxonomy" id="1046581"/>
    <lineage>
        <taxon>Bacteria</taxon>
        <taxon>Pseudomonadati</taxon>
        <taxon>Chlamydiota</taxon>
        <taxon>Chlamydiia</taxon>
        <taxon>Chlamydiales</taxon>
        <taxon>Chlamydiaceae</taxon>
        <taxon>Chlamydia/Chlamydophila group</taxon>
        <taxon>Chlamydia</taxon>
    </lineage>
</organism>
<sequence length="327" mass="35784">MFSPSLMKLNSNEQFPCKFTKNTDFLSNEKRIFCAAISGTVSGILVLVSGIALATLPIGLNTITVFSCATLAFVIGFSAITYSLLIMCRQANLWRENCLEAKRSLGKLQTKDLNQNFSPSNATSTLYETILPACKDEESINYSKILSSVARIILGISCIIVGITTEFLNLSIPIPGLSITLTMLGTGLFTLGISGLKIYNLNARGVLREYVRQHEQLMTDKKEEDKLRKIRHLEKRAINLSTDLHSSSDALSSLQMKYRAELAKTAALEKCLDERQQEGVPSLLSKIQAQISQLSSSILNALSDSTALAVDNPFIEDDESTGGTSNQ</sequence>
<evidence type="ECO:0000256" key="1">
    <source>
        <dbReference type="SAM" id="Phobius"/>
    </source>
</evidence>
<keyword evidence="1" id="KW-1133">Transmembrane helix</keyword>
<evidence type="ECO:0000313" key="2">
    <source>
        <dbReference type="EMBL" id="EQM62600.1"/>
    </source>
</evidence>
<accession>A0ABN0MZC9</accession>
<dbReference type="Proteomes" id="UP000016064">
    <property type="component" value="Unassembled WGS sequence"/>
</dbReference>
<evidence type="ECO:0000313" key="3">
    <source>
        <dbReference type="Proteomes" id="UP000016064"/>
    </source>
</evidence>
<feature type="transmembrane region" description="Helical" evidence="1">
    <location>
        <begin position="149"/>
        <end position="168"/>
    </location>
</feature>
<keyword evidence="1" id="KW-0472">Membrane</keyword>
<gene>
    <name evidence="2" type="ORF">H359_0578</name>
</gene>
<name>A0ABN0MZC9_9CHLA</name>